<feature type="domain" description="RlmG N-terminal" evidence="6">
    <location>
        <begin position="15"/>
        <end position="184"/>
    </location>
</feature>
<dbReference type="SUPFAM" id="SSF53335">
    <property type="entry name" value="S-adenosyl-L-methionine-dependent methyltransferases"/>
    <property type="match status" value="1"/>
</dbReference>
<reference evidence="7 8" key="1">
    <citation type="submission" date="2020-08" db="EMBL/GenBank/DDBJ databases">
        <title>Sequencing the genomes of 1000 actinobacteria strains.</title>
        <authorList>
            <person name="Klenk H.-P."/>
        </authorList>
    </citation>
    <scope>NUCLEOTIDE SEQUENCE [LARGE SCALE GENOMIC DNA]</scope>
    <source>
        <strain evidence="7 8">DSM 23889</strain>
    </source>
</reference>
<name>A0A840X780_9MICO</name>
<dbReference type="RefSeq" id="WP_341799916.1">
    <property type="nucleotide sequence ID" value="NZ_BAAANZ010000004.1"/>
</dbReference>
<feature type="domain" description="Methyltransferase small" evidence="5">
    <location>
        <begin position="204"/>
        <end position="371"/>
    </location>
</feature>
<dbReference type="EC" id="2.1.1.172" evidence="7"/>
<evidence type="ECO:0000313" key="7">
    <source>
        <dbReference type="EMBL" id="MBB5618101.1"/>
    </source>
</evidence>
<dbReference type="InterPro" id="IPR002052">
    <property type="entry name" value="DNA_methylase_N6_adenine_CS"/>
</dbReference>
<dbReference type="GO" id="GO:0003676">
    <property type="term" value="F:nucleic acid binding"/>
    <property type="evidence" value="ECO:0007669"/>
    <property type="project" value="InterPro"/>
</dbReference>
<evidence type="ECO:0000256" key="3">
    <source>
        <dbReference type="ARBA" id="ARBA00022603"/>
    </source>
</evidence>
<evidence type="ECO:0000256" key="2">
    <source>
        <dbReference type="ARBA" id="ARBA00022552"/>
    </source>
</evidence>
<sequence length="387" mass="40488">MPDPVSSAPLEATLAALRRAPDLEAPELRAWDAADRYLLDTATTVIEGAPDRPVAVIDDTHGALALGALTLGTSVVRVHQDSLVARNALERNAARLAPAAPIDHHELDTVATDAGLLLLRLPRSLARLDAVARLLAARATDDAVLIAGNMVKHMTPAQNEVLRGSFARVDVSLARGKARLLTARGPIRRQPLEPARGYDPEHALHVVALPGVFAGASVDIGTRALLATFDTLSPFTTAIDLACGSGLLASALARRTPGARVIASDVSAIAVASASLTAEANGVRIHAVHDDGLARQPDASADLVVLNPPFHVGAAVHTGLALRLFAEAARVLRPGGELRAVWNSHLDYRPALERLVGPTRQLARTAKFTVTASRAAAREGAPGGRPQ</sequence>
<comment type="caution">
    <text evidence="7">The sequence shown here is derived from an EMBL/GenBank/DDBJ whole genome shotgun (WGS) entry which is preliminary data.</text>
</comment>
<dbReference type="InterPro" id="IPR029063">
    <property type="entry name" value="SAM-dependent_MTases_sf"/>
</dbReference>
<dbReference type="AlphaFoldDB" id="A0A840X780"/>
<keyword evidence="4 7" id="KW-0808">Transferase</keyword>
<keyword evidence="1" id="KW-0963">Cytoplasm</keyword>
<dbReference type="GO" id="GO:0052914">
    <property type="term" value="F:16S rRNA (guanine(1207)-N(2))-methyltransferase activity"/>
    <property type="evidence" value="ECO:0007669"/>
    <property type="project" value="UniProtKB-EC"/>
</dbReference>
<dbReference type="CDD" id="cd02440">
    <property type="entry name" value="AdoMet_MTases"/>
    <property type="match status" value="1"/>
</dbReference>
<evidence type="ECO:0000259" key="5">
    <source>
        <dbReference type="Pfam" id="PF05175"/>
    </source>
</evidence>
<dbReference type="Pfam" id="PF05175">
    <property type="entry name" value="MTS"/>
    <property type="match status" value="1"/>
</dbReference>
<organism evidence="7 8">
    <name type="scientific">Microcella frigidaquae</name>
    <dbReference type="NCBI Taxonomy" id="424758"/>
    <lineage>
        <taxon>Bacteria</taxon>
        <taxon>Bacillati</taxon>
        <taxon>Actinomycetota</taxon>
        <taxon>Actinomycetes</taxon>
        <taxon>Micrococcales</taxon>
        <taxon>Microbacteriaceae</taxon>
        <taxon>Microcella</taxon>
    </lineage>
</organism>
<proteinExistence type="predicted"/>
<dbReference type="Gene3D" id="3.40.50.150">
    <property type="entry name" value="Vaccinia Virus protein VP39"/>
    <property type="match status" value="2"/>
</dbReference>
<evidence type="ECO:0000256" key="1">
    <source>
        <dbReference type="ARBA" id="ARBA00022490"/>
    </source>
</evidence>
<dbReference type="EMBL" id="JACHBS010000001">
    <property type="protein sequence ID" value="MBB5618101.1"/>
    <property type="molecule type" value="Genomic_DNA"/>
</dbReference>
<dbReference type="Proteomes" id="UP000552883">
    <property type="component" value="Unassembled WGS sequence"/>
</dbReference>
<keyword evidence="8" id="KW-1185">Reference proteome</keyword>
<dbReference type="InterPro" id="IPR058679">
    <property type="entry name" value="RlmG_N"/>
</dbReference>
<dbReference type="PANTHER" id="PTHR47816:SF5">
    <property type="entry name" value="RIBOSOMAL RNA LARGE SUBUNIT METHYLTRANSFERASE G"/>
    <property type="match status" value="1"/>
</dbReference>
<dbReference type="Pfam" id="PF26049">
    <property type="entry name" value="RLMG_N"/>
    <property type="match status" value="1"/>
</dbReference>
<keyword evidence="2" id="KW-0698">rRNA processing</keyword>
<dbReference type="InterPro" id="IPR007848">
    <property type="entry name" value="Small_mtfrase_dom"/>
</dbReference>
<protein>
    <submittedName>
        <fullName evidence="7">16S rRNA (Guanine1207-N2)-methyltransferase</fullName>
        <ecNumber evidence="7">2.1.1.172</ecNumber>
    </submittedName>
</protein>
<keyword evidence="3 7" id="KW-0489">Methyltransferase</keyword>
<dbReference type="PROSITE" id="PS00092">
    <property type="entry name" value="N6_MTASE"/>
    <property type="match status" value="1"/>
</dbReference>
<accession>A0A840X780</accession>
<dbReference type="InterPro" id="IPR046977">
    <property type="entry name" value="RsmC/RlmG"/>
</dbReference>
<gene>
    <name evidence="7" type="ORF">BJ959_001597</name>
</gene>
<evidence type="ECO:0000259" key="6">
    <source>
        <dbReference type="Pfam" id="PF26049"/>
    </source>
</evidence>
<dbReference type="PANTHER" id="PTHR47816">
    <property type="entry name" value="RIBOSOMAL RNA SMALL SUBUNIT METHYLTRANSFERASE C"/>
    <property type="match status" value="1"/>
</dbReference>
<evidence type="ECO:0000313" key="8">
    <source>
        <dbReference type="Proteomes" id="UP000552883"/>
    </source>
</evidence>
<evidence type="ECO:0000256" key="4">
    <source>
        <dbReference type="ARBA" id="ARBA00022679"/>
    </source>
</evidence>